<sequence>MADFATKQGEVILVVYGKDGESEAVDVHFRPRLQTALGFPHCGAVSAAAGRVGSGGSSSGSVGGGRLPFGLARVAKPYQMEKFLVAAPPPSGDAPAAPVLPRRHRWSRVAAELDGRIDARFRHRESVRLRDSFSEVTEISERSICFVSVLDVIGRPDLFPVAQCSFLSWWSGIRKGVPKQLRRGFDTIVVLTAWSIWKERNNRVFYQQQRSWPDVARAAAEEAALWRSADKDLQSQLLHGRPGAIEGISAMEFDKKGIYLASVTASGCLTVHDFETLYCSTYGPSRGLPDESSNYLLHISNSMPLCAVRWNPANQDEIVCVSRQTDMVLLFDIGCVSSTPTEILRKGRSRYPVLSEFRKGLTDVAFSSDDKSWLFASGLDGAVFMWDMRLSKKHCLELIGHPESQFSSVKLNIDNRTVFAATKEGTVHAWDLRGGRASAAFQSHNEVQQLSSVKISTLLGKIPSLKDQTNIVSSEILSIDFNPSCSYQLAFHLDNGWSGALNINTLSVSHLHCPPPDWLEHMNFMWQKLHRKPTWLPTSSIYAVGSASNTVGMHLLDFHPDTSSACHVDYNEEIRGSDEKKPAANKFIPSSQRVVSCAAHPFCHTILAGTQFSSLLVLSQKQESIKNSE</sequence>
<dbReference type="InterPro" id="IPR036322">
    <property type="entry name" value="WD40_repeat_dom_sf"/>
</dbReference>
<reference evidence="3" key="1">
    <citation type="submission" date="2015-04" db="UniProtKB">
        <authorList>
            <consortium name="EnsemblPlants"/>
        </authorList>
    </citation>
    <scope>IDENTIFICATION</scope>
</reference>
<evidence type="ECO:0000313" key="4">
    <source>
        <dbReference type="Proteomes" id="UP000008021"/>
    </source>
</evidence>
<dbReference type="Proteomes" id="UP000008021">
    <property type="component" value="Chromosome 2"/>
</dbReference>
<dbReference type="EnsemblPlants" id="OMERI02G21980.2">
    <property type="protein sequence ID" value="OMERI02G21980.2"/>
    <property type="gene ID" value="OMERI02G21980"/>
</dbReference>
<dbReference type="Pfam" id="PF00400">
    <property type="entry name" value="WD40"/>
    <property type="match status" value="1"/>
</dbReference>
<evidence type="ECO:0000256" key="1">
    <source>
        <dbReference type="ARBA" id="ARBA00022574"/>
    </source>
</evidence>
<dbReference type="AlphaFoldDB" id="A0A0E0CMP8"/>
<dbReference type="Gramene" id="OMERI02G21980.2">
    <property type="protein sequence ID" value="OMERI02G21980.2"/>
    <property type="gene ID" value="OMERI02G21980"/>
</dbReference>
<dbReference type="STRING" id="40149.A0A0E0CMP8"/>
<dbReference type="PROSITE" id="PS00678">
    <property type="entry name" value="WD_REPEATS_1"/>
    <property type="match status" value="1"/>
</dbReference>
<accession>A0A0E0CMP8</accession>
<dbReference type="InterPro" id="IPR051179">
    <property type="entry name" value="WD_repeat_multifunction"/>
</dbReference>
<dbReference type="PANTHER" id="PTHR19857">
    <property type="entry name" value="MITOCHONDRIAL DIVISION PROTEIN 1-RELATED"/>
    <property type="match status" value="1"/>
</dbReference>
<dbReference type="InterPro" id="IPR015943">
    <property type="entry name" value="WD40/YVTN_repeat-like_dom_sf"/>
</dbReference>
<dbReference type="SMART" id="SM00320">
    <property type="entry name" value="WD40"/>
    <property type="match status" value="4"/>
</dbReference>
<keyword evidence="4" id="KW-1185">Reference proteome</keyword>
<organism evidence="3">
    <name type="scientific">Oryza meridionalis</name>
    <dbReference type="NCBI Taxonomy" id="40149"/>
    <lineage>
        <taxon>Eukaryota</taxon>
        <taxon>Viridiplantae</taxon>
        <taxon>Streptophyta</taxon>
        <taxon>Embryophyta</taxon>
        <taxon>Tracheophyta</taxon>
        <taxon>Spermatophyta</taxon>
        <taxon>Magnoliopsida</taxon>
        <taxon>Liliopsida</taxon>
        <taxon>Poales</taxon>
        <taxon>Poaceae</taxon>
        <taxon>BOP clade</taxon>
        <taxon>Oryzoideae</taxon>
        <taxon>Oryzeae</taxon>
        <taxon>Oryzinae</taxon>
        <taxon>Oryza</taxon>
    </lineage>
</organism>
<evidence type="ECO:0000313" key="3">
    <source>
        <dbReference type="EnsemblPlants" id="OMERI02G21980.2"/>
    </source>
</evidence>
<name>A0A0E0CMP8_9ORYZ</name>
<proteinExistence type="predicted"/>
<dbReference type="PANTHER" id="PTHR19857:SF21">
    <property type="entry name" value="ANAPHASE-PROMOTING COMPLEX SUBUNIT 4 WD40 DOMAIN-CONTAINING PROTEIN"/>
    <property type="match status" value="1"/>
</dbReference>
<dbReference type="SUPFAM" id="SSF50978">
    <property type="entry name" value="WD40 repeat-like"/>
    <property type="match status" value="1"/>
</dbReference>
<dbReference type="InterPro" id="IPR019775">
    <property type="entry name" value="WD40_repeat_CS"/>
</dbReference>
<keyword evidence="2" id="KW-0677">Repeat</keyword>
<keyword evidence="1" id="KW-0853">WD repeat</keyword>
<dbReference type="Gene3D" id="2.130.10.10">
    <property type="entry name" value="YVTN repeat-like/Quinoprotein amine dehydrogenase"/>
    <property type="match status" value="1"/>
</dbReference>
<reference evidence="3" key="2">
    <citation type="submission" date="2018-05" db="EMBL/GenBank/DDBJ databases">
        <title>OmerRS3 (Oryza meridionalis Reference Sequence Version 3).</title>
        <authorList>
            <person name="Zhang J."/>
            <person name="Kudrna D."/>
            <person name="Lee S."/>
            <person name="Talag J."/>
            <person name="Welchert J."/>
            <person name="Wing R.A."/>
        </authorList>
    </citation>
    <scope>NUCLEOTIDE SEQUENCE [LARGE SCALE GENOMIC DNA]</scope>
    <source>
        <strain evidence="3">cv. OR44</strain>
    </source>
</reference>
<protein>
    <submittedName>
        <fullName evidence="3">Uncharacterized protein</fullName>
    </submittedName>
</protein>
<evidence type="ECO:0000256" key="2">
    <source>
        <dbReference type="ARBA" id="ARBA00022737"/>
    </source>
</evidence>
<dbReference type="InterPro" id="IPR001680">
    <property type="entry name" value="WD40_rpt"/>
</dbReference>